<dbReference type="PANTHER" id="PTHR33252:SF2">
    <property type="entry name" value="TRANSPOSASE IS4-LIKE DOMAIN-CONTAINING PROTEIN"/>
    <property type="match status" value="1"/>
</dbReference>
<dbReference type="Proteomes" id="UP000076770">
    <property type="component" value="Chromosome i"/>
</dbReference>
<keyword evidence="1" id="KW-1133">Transmembrane helix</keyword>
<dbReference type="AlphaFoldDB" id="A0A0E3K794"/>
<organism evidence="2 3">
    <name type="scientific">Saccharolobus solfataricus</name>
    <name type="common">Sulfolobus solfataricus</name>
    <dbReference type="NCBI Taxonomy" id="2287"/>
    <lineage>
        <taxon>Archaea</taxon>
        <taxon>Thermoproteota</taxon>
        <taxon>Thermoprotei</taxon>
        <taxon>Sulfolobales</taxon>
        <taxon>Sulfolobaceae</taxon>
        <taxon>Saccharolobus</taxon>
    </lineage>
</organism>
<protein>
    <submittedName>
        <fullName evidence="2">Uncharacterized protein</fullName>
    </submittedName>
</protein>
<dbReference type="PATRIC" id="fig|2287.6.peg.2358"/>
<evidence type="ECO:0000313" key="2">
    <source>
        <dbReference type="EMBL" id="SAI84945.1"/>
    </source>
</evidence>
<dbReference type="EMBL" id="LT549890">
    <property type="protein sequence ID" value="SAI84945.1"/>
    <property type="molecule type" value="Genomic_DNA"/>
</dbReference>
<keyword evidence="1" id="KW-0472">Membrane</keyword>
<reference evidence="3" key="1">
    <citation type="submission" date="2016-04" db="EMBL/GenBank/DDBJ databases">
        <authorList>
            <person name="Shah S.A."/>
            <person name="Garrett R.A."/>
        </authorList>
    </citation>
    <scope>NUCLEOTIDE SEQUENCE [LARGE SCALE GENOMIC DNA]</scope>
    <source>
        <strain evidence="3">ATCC 35091 / DSM 1616 / JCM 8930 / NBRC 15331 / P1</strain>
    </source>
</reference>
<sequence>MPKDQVLKFYNKVRNPIETSYKNIKSFLPFISLIKFASILEKFLDYDLVVYPLPKAINFLKALAFRKLIFMIALYPLLWLQKITATVHFVRGEACGASSQYSRK</sequence>
<proteinExistence type="predicted"/>
<dbReference type="PANTHER" id="PTHR33252">
    <property type="entry name" value="THIRD ORF IN TRANSPOSON ISC1160"/>
    <property type="match status" value="1"/>
</dbReference>
<gene>
    <name evidence="2" type="ORF">SSOP1_1391</name>
</gene>
<accession>A0A0E3K794</accession>
<evidence type="ECO:0000256" key="1">
    <source>
        <dbReference type="SAM" id="Phobius"/>
    </source>
</evidence>
<keyword evidence="1" id="KW-0812">Transmembrane</keyword>
<name>A0A0E3K794_SACSO</name>
<feature type="transmembrane region" description="Helical" evidence="1">
    <location>
        <begin position="59"/>
        <end position="80"/>
    </location>
</feature>
<evidence type="ECO:0000313" key="3">
    <source>
        <dbReference type="Proteomes" id="UP000076770"/>
    </source>
</evidence>